<dbReference type="AlphaFoldDB" id="A0A0D7WYZ9"/>
<dbReference type="Proteomes" id="UP000032534">
    <property type="component" value="Unassembled WGS sequence"/>
</dbReference>
<feature type="compositionally biased region" description="Polar residues" evidence="1">
    <location>
        <begin position="177"/>
        <end position="186"/>
    </location>
</feature>
<gene>
    <name evidence="2" type="ORF">QD47_25290</name>
</gene>
<feature type="compositionally biased region" description="Basic and acidic residues" evidence="1">
    <location>
        <begin position="187"/>
        <end position="206"/>
    </location>
</feature>
<proteinExistence type="predicted"/>
<protein>
    <submittedName>
        <fullName evidence="2">Uncharacterized protein</fullName>
    </submittedName>
</protein>
<evidence type="ECO:0000313" key="3">
    <source>
        <dbReference type="Proteomes" id="UP000032534"/>
    </source>
</evidence>
<evidence type="ECO:0000313" key="2">
    <source>
        <dbReference type="EMBL" id="KJD42977.1"/>
    </source>
</evidence>
<organism evidence="2 3">
    <name type="scientific">Paenibacillus terrae</name>
    <dbReference type="NCBI Taxonomy" id="159743"/>
    <lineage>
        <taxon>Bacteria</taxon>
        <taxon>Bacillati</taxon>
        <taxon>Bacillota</taxon>
        <taxon>Bacilli</taxon>
        <taxon>Bacillales</taxon>
        <taxon>Paenibacillaceae</taxon>
        <taxon>Paenibacillus</taxon>
    </lineage>
</organism>
<dbReference type="RefSeq" id="WP_044648696.1">
    <property type="nucleotide sequence ID" value="NZ_JTHP01000073.1"/>
</dbReference>
<keyword evidence="3" id="KW-1185">Reference proteome</keyword>
<sequence length="206" mass="22792">MTFNKKIKLGISVLAVGGLIASGSLFFTSTNASPKFSELNTPKISLEASYIEYGTVDELDSNAELIVIGTPLQGFDDRQHIVTSFDDGTIQDFYTLTNVKIDKVIKSPEGVALNAEEPLSIVEPISYIKDAGSKKKIAYEDYTELKQNEKSIIFLKKNTQGQYSVINMDLGKFAIEPSSQSPSISGEKQDSKEQFRKSVLEKYDLK</sequence>
<dbReference type="OrthoDB" id="2612080at2"/>
<dbReference type="EMBL" id="JTHP01000073">
    <property type="protein sequence ID" value="KJD42977.1"/>
    <property type="molecule type" value="Genomic_DNA"/>
</dbReference>
<reference evidence="2 3" key="1">
    <citation type="submission" date="2014-11" db="EMBL/GenBank/DDBJ databases">
        <title>Draft Genome Sequences of Paenibacillus polymyxa NRRL B-30509 and Paenibacillus terrae NRRL B-30644, Strains from a Poultry Environment that Produce Tridecaptin A and Paenicidins.</title>
        <authorList>
            <person name="van Belkum M.J."/>
            <person name="Lohans C.T."/>
            <person name="Vederas J.C."/>
        </authorList>
    </citation>
    <scope>NUCLEOTIDE SEQUENCE [LARGE SCALE GENOMIC DNA]</scope>
    <source>
        <strain evidence="2 3">NRRL B-30644</strain>
    </source>
</reference>
<name>A0A0D7WYZ9_9BACL</name>
<feature type="region of interest" description="Disordered" evidence="1">
    <location>
        <begin position="177"/>
        <end position="206"/>
    </location>
</feature>
<comment type="caution">
    <text evidence="2">The sequence shown here is derived from an EMBL/GenBank/DDBJ whole genome shotgun (WGS) entry which is preliminary data.</text>
</comment>
<accession>A0A0D7WYZ9</accession>
<evidence type="ECO:0000256" key="1">
    <source>
        <dbReference type="SAM" id="MobiDB-lite"/>
    </source>
</evidence>
<dbReference type="PATRIC" id="fig|159743.3.peg.5602"/>